<protein>
    <submittedName>
        <fullName evidence="1">Uncharacterized protein</fullName>
    </submittedName>
</protein>
<organism evidence="1 2">
    <name type="scientific">Fusarium decemcellulare</name>
    <dbReference type="NCBI Taxonomy" id="57161"/>
    <lineage>
        <taxon>Eukaryota</taxon>
        <taxon>Fungi</taxon>
        <taxon>Dikarya</taxon>
        <taxon>Ascomycota</taxon>
        <taxon>Pezizomycotina</taxon>
        <taxon>Sordariomycetes</taxon>
        <taxon>Hypocreomycetidae</taxon>
        <taxon>Hypocreales</taxon>
        <taxon>Nectriaceae</taxon>
        <taxon>Fusarium</taxon>
        <taxon>Fusarium decemcellulare species complex</taxon>
    </lineage>
</organism>
<proteinExistence type="predicted"/>
<name>A0ACC1SKN0_9HYPO</name>
<gene>
    <name evidence="1" type="ORF">NM208_g4440</name>
</gene>
<evidence type="ECO:0000313" key="2">
    <source>
        <dbReference type="Proteomes" id="UP001148629"/>
    </source>
</evidence>
<comment type="caution">
    <text evidence="1">The sequence shown here is derived from an EMBL/GenBank/DDBJ whole genome shotgun (WGS) entry which is preliminary data.</text>
</comment>
<dbReference type="Proteomes" id="UP001148629">
    <property type="component" value="Unassembled WGS sequence"/>
</dbReference>
<evidence type="ECO:0000313" key="1">
    <source>
        <dbReference type="EMBL" id="KAJ3541784.1"/>
    </source>
</evidence>
<keyword evidence="2" id="KW-1185">Reference proteome</keyword>
<reference evidence="1" key="1">
    <citation type="submission" date="2022-08" db="EMBL/GenBank/DDBJ databases">
        <title>Genome Sequence of Fusarium decemcellulare.</title>
        <authorList>
            <person name="Buettner E."/>
        </authorList>
    </citation>
    <scope>NUCLEOTIDE SEQUENCE</scope>
    <source>
        <strain evidence="1">Babe19</strain>
    </source>
</reference>
<dbReference type="EMBL" id="JANRMS010000331">
    <property type="protein sequence ID" value="KAJ3541784.1"/>
    <property type="molecule type" value="Genomic_DNA"/>
</dbReference>
<accession>A0ACC1SKN0</accession>
<sequence length="452" mass="52436">MDPGTIFGIVSLALQVIKLADSVIETFDRVQNAPRELRDFRQAVLRLQRHFDSLQADISPSADLLHEDDAFVIEETLTLCKDLLQQQVSRQNENKVTSVIRGVWSSRNSQKLVKYKARIDEHYTQILVPSWLRSLSAGTASSSRPPIEHDDQPLKTDWANTLSLVSPQPLQSISRNLDELKTAVNKEGVEQILRRIDYELRKWWNELGLLDEEDLDDLIPNPNEKLRRSSLNFERAPTTLYLERAPEKHRRLKLERLHIMARDDESRILQYQNHDATIHVTHIVPYGSIPWTPDKSSKKVSFLKDHLITVVDQEGYHLYRLDPKYKFHDRESCERFQSTLRERNLYGAFEPVEIKMNGRVVARRQLMRFWQRAGDHVPTNTITFYVSSSGHSGDHEEIDLSHFIPTIALPRPRRLSGLGRHTETVSIDLYPSYVGTKRLHIKFETSEGQRIS</sequence>